<accession>A0A7Z0EBS1</accession>
<protein>
    <submittedName>
        <fullName evidence="1">Uncharacterized protein</fullName>
    </submittedName>
</protein>
<proteinExistence type="predicted"/>
<reference evidence="1 2" key="1">
    <citation type="submission" date="2020-07" db="EMBL/GenBank/DDBJ databases">
        <title>Sequencing the genomes of 1000 actinobacteria strains.</title>
        <authorList>
            <person name="Klenk H.-P."/>
        </authorList>
    </citation>
    <scope>NUCLEOTIDE SEQUENCE [LARGE SCALE GENOMIC DNA]</scope>
    <source>
        <strain evidence="1 2">LI1</strain>
    </source>
</reference>
<organism evidence="1 2">
    <name type="scientific">Glaciibacter psychrotolerans</name>
    <dbReference type="NCBI Taxonomy" id="670054"/>
    <lineage>
        <taxon>Bacteria</taxon>
        <taxon>Bacillati</taxon>
        <taxon>Actinomycetota</taxon>
        <taxon>Actinomycetes</taxon>
        <taxon>Micrococcales</taxon>
        <taxon>Microbacteriaceae</taxon>
        <taxon>Glaciibacter</taxon>
    </lineage>
</organism>
<comment type="caution">
    <text evidence="1">The sequence shown here is derived from an EMBL/GenBank/DDBJ whole genome shotgun (WGS) entry which is preliminary data.</text>
</comment>
<dbReference type="AlphaFoldDB" id="A0A7Z0EBS1"/>
<keyword evidence="2" id="KW-1185">Reference proteome</keyword>
<dbReference type="Proteomes" id="UP000537260">
    <property type="component" value="Unassembled WGS sequence"/>
</dbReference>
<name>A0A7Z0EBS1_9MICO</name>
<sequence>MSATSCGEIGADEHEHVHLCRFVVEYTTTLDRNTR</sequence>
<evidence type="ECO:0000313" key="2">
    <source>
        <dbReference type="Proteomes" id="UP000537260"/>
    </source>
</evidence>
<dbReference type="EMBL" id="JACCFM010000001">
    <property type="protein sequence ID" value="NYJ18280.1"/>
    <property type="molecule type" value="Genomic_DNA"/>
</dbReference>
<evidence type="ECO:0000313" key="1">
    <source>
        <dbReference type="EMBL" id="NYJ18280.1"/>
    </source>
</evidence>
<gene>
    <name evidence="1" type="ORF">HNR05_000071</name>
</gene>